<dbReference type="PANTHER" id="PTHR42878:SF15">
    <property type="entry name" value="BACTERIOPHYTOCHROME"/>
    <property type="match status" value="1"/>
</dbReference>
<dbReference type="Pfam" id="PF02518">
    <property type="entry name" value="HATPase_c"/>
    <property type="match status" value="1"/>
</dbReference>
<sequence>MEYEWMQNSHDKKAQKILEDKKTSGKKTLGALGQQLNQTEKHKSKESMRAEKSILNLEAQTIKTDEDTFYAKSILQNILESSIDYSIVATDLNGKIIVWNEGAYRNYGYHASEMVNKKNLLFLHIPEDIESGAVQEFIQKALQEGKTEGVFERVRKDGSHFLASVTLSLRRDDSGKPIGFLLISKDVTEAKRVENQLIKTNEELEQFAYITSHDLKAPLRAIERLATWIEEDNADKIDEKSKENLSLLRQRTLRLSNLIDGILQYSRAGRVDLNVELVDTKIILKDIIEGLNPEGQFEFIYPKQLPVFQTAKIPLIQVLSNLINNSIKHHHRKKGTIKIEVDSWESFYQFTIEDDGPGIEPEFFDKIFIVFQTLKSRDELESTGVGLSIVKKIVESQGGKVMVESQVGHGTAISFTWPKQIRKKNSD</sequence>
<dbReference type="EC" id="2.7.13.3" evidence="2"/>
<dbReference type="PROSITE" id="PS50112">
    <property type="entry name" value="PAS"/>
    <property type="match status" value="1"/>
</dbReference>
<evidence type="ECO:0000256" key="3">
    <source>
        <dbReference type="ARBA" id="ARBA00022553"/>
    </source>
</evidence>
<keyword evidence="6" id="KW-0472">Membrane</keyword>
<dbReference type="GO" id="GO:0000155">
    <property type="term" value="F:phosphorelay sensor kinase activity"/>
    <property type="evidence" value="ECO:0007669"/>
    <property type="project" value="InterPro"/>
</dbReference>
<dbReference type="PANTHER" id="PTHR42878">
    <property type="entry name" value="TWO-COMPONENT HISTIDINE KINASE"/>
    <property type="match status" value="1"/>
</dbReference>
<evidence type="ECO:0000256" key="6">
    <source>
        <dbReference type="ARBA" id="ARBA00023136"/>
    </source>
</evidence>
<dbReference type="GO" id="GO:0000156">
    <property type="term" value="F:phosphorelay response regulator activity"/>
    <property type="evidence" value="ECO:0007669"/>
    <property type="project" value="TreeGrafter"/>
</dbReference>
<comment type="catalytic activity">
    <reaction evidence="1">
        <text>ATP + protein L-histidine = ADP + protein N-phospho-L-histidine.</text>
        <dbReference type="EC" id="2.7.13.3"/>
    </reaction>
</comment>
<accession>A0A0W0SD04</accession>
<dbReference type="PRINTS" id="PR00344">
    <property type="entry name" value="BCTRLSENSOR"/>
</dbReference>
<dbReference type="InterPro" id="IPR001610">
    <property type="entry name" value="PAC"/>
</dbReference>
<keyword evidence="3" id="KW-0597">Phosphoprotein</keyword>
<feature type="region of interest" description="Disordered" evidence="7">
    <location>
        <begin position="1"/>
        <end position="20"/>
    </location>
</feature>
<dbReference type="NCBIfam" id="TIGR00229">
    <property type="entry name" value="sensory_box"/>
    <property type="match status" value="1"/>
</dbReference>
<dbReference type="GO" id="GO:0030295">
    <property type="term" value="F:protein kinase activator activity"/>
    <property type="evidence" value="ECO:0007669"/>
    <property type="project" value="TreeGrafter"/>
</dbReference>
<name>A0A0W0SD04_9GAMM</name>
<dbReference type="InterPro" id="IPR050351">
    <property type="entry name" value="BphY/WalK/GraS-like"/>
</dbReference>
<dbReference type="InterPro" id="IPR000014">
    <property type="entry name" value="PAS"/>
</dbReference>
<dbReference type="PATRIC" id="fig|28084.5.peg.3281"/>
<dbReference type="Pfam" id="PF13426">
    <property type="entry name" value="PAS_9"/>
    <property type="match status" value="1"/>
</dbReference>
<dbReference type="GO" id="GO:0007234">
    <property type="term" value="P:osmosensory signaling via phosphorelay pathway"/>
    <property type="evidence" value="ECO:0007669"/>
    <property type="project" value="TreeGrafter"/>
</dbReference>
<dbReference type="GO" id="GO:0016020">
    <property type="term" value="C:membrane"/>
    <property type="evidence" value="ECO:0007669"/>
    <property type="project" value="UniProtKB-SubCell"/>
</dbReference>
<dbReference type="AlphaFoldDB" id="A0A0W0SD04"/>
<evidence type="ECO:0000256" key="7">
    <source>
        <dbReference type="SAM" id="MobiDB-lite"/>
    </source>
</evidence>
<dbReference type="InterPro" id="IPR003661">
    <property type="entry name" value="HisK_dim/P_dom"/>
</dbReference>
<protein>
    <recommendedName>
        <fullName evidence="2">histidine kinase</fullName>
        <ecNumber evidence="2">2.7.13.3</ecNumber>
    </recommendedName>
</protein>
<evidence type="ECO:0000256" key="4">
    <source>
        <dbReference type="ARBA" id="ARBA00022679"/>
    </source>
</evidence>
<dbReference type="SMART" id="SM00091">
    <property type="entry name" value="PAS"/>
    <property type="match status" value="1"/>
</dbReference>
<dbReference type="InterPro" id="IPR005467">
    <property type="entry name" value="His_kinase_dom"/>
</dbReference>
<dbReference type="RefSeq" id="WP_058388183.1">
    <property type="nucleotide sequence ID" value="NZ_LNXW01000013.1"/>
</dbReference>
<dbReference type="SUPFAM" id="SSF55785">
    <property type="entry name" value="PYP-like sensor domain (PAS domain)"/>
    <property type="match status" value="1"/>
</dbReference>
<evidence type="ECO:0000256" key="5">
    <source>
        <dbReference type="ARBA" id="ARBA00022777"/>
    </source>
</evidence>
<reference evidence="11 12" key="1">
    <citation type="submission" date="2015-11" db="EMBL/GenBank/DDBJ databases">
        <title>Genomic analysis of 38 Legionella species identifies large and diverse effector repertoires.</title>
        <authorList>
            <person name="Burstein D."/>
            <person name="Amaro F."/>
            <person name="Zusman T."/>
            <person name="Lifshitz Z."/>
            <person name="Cohen O."/>
            <person name="Gilbert J.A."/>
            <person name="Pupko T."/>
            <person name="Shuman H.A."/>
            <person name="Segal G."/>
        </authorList>
    </citation>
    <scope>NUCLEOTIDE SEQUENCE [LARGE SCALE GENOMIC DNA]</scope>
    <source>
        <strain evidence="11 12">ORW</strain>
    </source>
</reference>
<feature type="compositionally biased region" description="Basic and acidic residues" evidence="7">
    <location>
        <begin position="39"/>
        <end position="49"/>
    </location>
</feature>
<feature type="region of interest" description="Disordered" evidence="7">
    <location>
        <begin position="25"/>
        <end position="49"/>
    </location>
</feature>
<dbReference type="OrthoDB" id="9808408at2"/>
<dbReference type="SUPFAM" id="SSF55874">
    <property type="entry name" value="ATPase domain of HSP90 chaperone/DNA topoisomerase II/histidine kinase"/>
    <property type="match status" value="1"/>
</dbReference>
<dbReference type="InterPro" id="IPR036097">
    <property type="entry name" value="HisK_dim/P_sf"/>
</dbReference>
<dbReference type="PROSITE" id="PS50113">
    <property type="entry name" value="PAC"/>
    <property type="match status" value="1"/>
</dbReference>
<dbReference type="Proteomes" id="UP000054921">
    <property type="component" value="Unassembled WGS sequence"/>
</dbReference>
<organism evidence="11 12">
    <name type="scientific">Legionella cherrii</name>
    <dbReference type="NCBI Taxonomy" id="28084"/>
    <lineage>
        <taxon>Bacteria</taxon>
        <taxon>Pseudomonadati</taxon>
        <taxon>Pseudomonadota</taxon>
        <taxon>Gammaproteobacteria</taxon>
        <taxon>Legionellales</taxon>
        <taxon>Legionellaceae</taxon>
        <taxon>Legionella</taxon>
    </lineage>
</organism>
<feature type="domain" description="PAC" evidence="10">
    <location>
        <begin position="145"/>
        <end position="199"/>
    </location>
</feature>
<dbReference type="Gene3D" id="3.30.565.10">
    <property type="entry name" value="Histidine kinase-like ATPase, C-terminal domain"/>
    <property type="match status" value="1"/>
</dbReference>
<dbReference type="InterPro" id="IPR000700">
    <property type="entry name" value="PAS-assoc_C"/>
</dbReference>
<dbReference type="CDD" id="cd00082">
    <property type="entry name" value="HisKA"/>
    <property type="match status" value="1"/>
</dbReference>
<dbReference type="EMBL" id="LNXW01000013">
    <property type="protein sequence ID" value="KTC81001.1"/>
    <property type="molecule type" value="Genomic_DNA"/>
</dbReference>
<feature type="domain" description="PAS" evidence="9">
    <location>
        <begin position="71"/>
        <end position="145"/>
    </location>
</feature>
<dbReference type="InterPro" id="IPR035965">
    <property type="entry name" value="PAS-like_dom_sf"/>
</dbReference>
<dbReference type="InterPro" id="IPR036890">
    <property type="entry name" value="HATPase_C_sf"/>
</dbReference>
<feature type="compositionally biased region" description="Basic and acidic residues" evidence="7">
    <location>
        <begin position="9"/>
        <end position="20"/>
    </location>
</feature>
<evidence type="ECO:0000259" key="9">
    <source>
        <dbReference type="PROSITE" id="PS50112"/>
    </source>
</evidence>
<dbReference type="STRING" id="28084.Lche_3021"/>
<dbReference type="CDD" id="cd00130">
    <property type="entry name" value="PAS"/>
    <property type="match status" value="1"/>
</dbReference>
<dbReference type="Pfam" id="PF00512">
    <property type="entry name" value="HisKA"/>
    <property type="match status" value="1"/>
</dbReference>
<evidence type="ECO:0000256" key="1">
    <source>
        <dbReference type="ARBA" id="ARBA00000085"/>
    </source>
</evidence>
<proteinExistence type="predicted"/>
<dbReference type="SMART" id="SM00388">
    <property type="entry name" value="HisKA"/>
    <property type="match status" value="1"/>
</dbReference>
<evidence type="ECO:0000259" key="10">
    <source>
        <dbReference type="PROSITE" id="PS50113"/>
    </source>
</evidence>
<evidence type="ECO:0000313" key="11">
    <source>
        <dbReference type="EMBL" id="KTC81001.1"/>
    </source>
</evidence>
<dbReference type="PROSITE" id="PS50109">
    <property type="entry name" value="HIS_KIN"/>
    <property type="match status" value="1"/>
</dbReference>
<dbReference type="Gene3D" id="1.10.287.130">
    <property type="match status" value="1"/>
</dbReference>
<evidence type="ECO:0000313" key="12">
    <source>
        <dbReference type="Proteomes" id="UP000054921"/>
    </source>
</evidence>
<evidence type="ECO:0000259" key="8">
    <source>
        <dbReference type="PROSITE" id="PS50109"/>
    </source>
</evidence>
<dbReference type="InterPro" id="IPR003594">
    <property type="entry name" value="HATPase_dom"/>
</dbReference>
<dbReference type="SMART" id="SM00387">
    <property type="entry name" value="HATPase_c"/>
    <property type="match status" value="1"/>
</dbReference>
<comment type="caution">
    <text evidence="11">The sequence shown here is derived from an EMBL/GenBank/DDBJ whole genome shotgun (WGS) entry which is preliminary data.</text>
</comment>
<keyword evidence="5 11" id="KW-0418">Kinase</keyword>
<evidence type="ECO:0000256" key="2">
    <source>
        <dbReference type="ARBA" id="ARBA00012438"/>
    </source>
</evidence>
<dbReference type="InterPro" id="IPR004358">
    <property type="entry name" value="Sig_transdc_His_kin-like_C"/>
</dbReference>
<keyword evidence="4 11" id="KW-0808">Transferase</keyword>
<gene>
    <name evidence="11" type="ORF">Lche_3021</name>
</gene>
<dbReference type="SMART" id="SM00086">
    <property type="entry name" value="PAC"/>
    <property type="match status" value="1"/>
</dbReference>
<feature type="domain" description="Histidine kinase" evidence="8">
    <location>
        <begin position="210"/>
        <end position="421"/>
    </location>
</feature>
<dbReference type="Gene3D" id="3.30.450.20">
    <property type="entry name" value="PAS domain"/>
    <property type="match status" value="1"/>
</dbReference>
<dbReference type="SUPFAM" id="SSF47384">
    <property type="entry name" value="Homodimeric domain of signal transducing histidine kinase"/>
    <property type="match status" value="1"/>
</dbReference>